<dbReference type="InterPro" id="IPR030396">
    <property type="entry name" value="Peptidase_S6_dom"/>
</dbReference>
<keyword evidence="13" id="KW-0378">Hydrolase</keyword>
<dbReference type="Pfam" id="PF02395">
    <property type="entry name" value="Peptidase_S6"/>
    <property type="match status" value="2"/>
</dbReference>
<evidence type="ECO:0000256" key="8">
    <source>
        <dbReference type="ARBA" id="ARBA00023136"/>
    </source>
</evidence>
<evidence type="ECO:0000256" key="5">
    <source>
        <dbReference type="ARBA" id="ARBA00022525"/>
    </source>
</evidence>
<dbReference type="GO" id="GO:0009279">
    <property type="term" value="C:cell outer membrane"/>
    <property type="evidence" value="ECO:0007669"/>
    <property type="project" value="UniProtKB-SubCell"/>
</dbReference>
<comment type="caution">
    <text evidence="13">The sequence shown here is derived from an EMBL/GenBank/DDBJ whole genome shotgun (WGS) entry which is preliminary data.</text>
</comment>
<dbReference type="InterPro" id="IPR000710">
    <property type="entry name" value="Peptidase_S6"/>
</dbReference>
<protein>
    <submittedName>
        <fullName evidence="13">Serine protease</fullName>
    </submittedName>
</protein>
<keyword evidence="4" id="KW-1134">Transmembrane beta strand</keyword>
<proteinExistence type="predicted"/>
<keyword evidence="7 10" id="KW-0732">Signal</keyword>
<keyword evidence="5" id="KW-0964">Secreted</keyword>
<evidence type="ECO:0000256" key="7">
    <source>
        <dbReference type="ARBA" id="ARBA00022729"/>
    </source>
</evidence>
<dbReference type="InterPro" id="IPR011050">
    <property type="entry name" value="Pectin_lyase_fold/virulence"/>
</dbReference>
<feature type="chain" id="PRO_5033507514" evidence="10">
    <location>
        <begin position="24"/>
        <end position="827"/>
    </location>
</feature>
<organism evidence="13">
    <name type="scientific">Campylobacter jejuni</name>
    <dbReference type="NCBI Taxonomy" id="197"/>
    <lineage>
        <taxon>Bacteria</taxon>
        <taxon>Pseudomonadati</taxon>
        <taxon>Campylobacterota</taxon>
        <taxon>Epsilonproteobacteria</taxon>
        <taxon>Campylobacterales</taxon>
        <taxon>Campylobacteraceae</taxon>
        <taxon>Campylobacter</taxon>
    </lineage>
</organism>
<dbReference type="EMBL" id="AACLFB010000006">
    <property type="protein sequence ID" value="EAL0748630.1"/>
    <property type="molecule type" value="Genomic_DNA"/>
</dbReference>
<evidence type="ECO:0000259" key="11">
    <source>
        <dbReference type="PROSITE" id="PS51691"/>
    </source>
</evidence>
<evidence type="ECO:0000313" key="13">
    <source>
        <dbReference type="EMBL" id="ECQ8482075.1"/>
    </source>
</evidence>
<keyword evidence="9" id="KW-0998">Cell outer membrane</keyword>
<evidence type="ECO:0000256" key="10">
    <source>
        <dbReference type="SAM" id="SignalP"/>
    </source>
</evidence>
<dbReference type="PROSITE" id="PS51691">
    <property type="entry name" value="PEPTIDASE_S6"/>
    <property type="match status" value="1"/>
</dbReference>
<keyword evidence="6" id="KW-0812">Transmembrane</keyword>
<dbReference type="EMBL" id="AAKDDM010000006">
    <property type="protein sequence ID" value="ECQ8482075.1"/>
    <property type="molecule type" value="Genomic_DNA"/>
</dbReference>
<evidence type="ECO:0000256" key="1">
    <source>
        <dbReference type="ARBA" id="ARBA00004196"/>
    </source>
</evidence>
<reference evidence="13" key="1">
    <citation type="submission" date="2019-09" db="EMBL/GenBank/DDBJ databases">
        <authorList>
            <consortium name="PulseNet: The National Subtyping Network for Foodborne Disease Surveillance"/>
            <person name="Tarr C.L."/>
            <person name="Trees E."/>
            <person name="Katz L.S."/>
            <person name="Carleton-Romer H.A."/>
            <person name="Stroika S."/>
            <person name="Kucerova Z."/>
            <person name="Roache K.F."/>
            <person name="Sabol A.L."/>
            <person name="Besser J."/>
            <person name="Gerner-Smidt P."/>
        </authorList>
    </citation>
    <scope>NUCLEOTIDE SEQUENCE</scope>
    <source>
        <strain evidence="12">PNUSAC001730</strain>
        <strain evidence="13">PNUSAC011450</strain>
    </source>
</reference>
<keyword evidence="13" id="KW-0645">Protease</keyword>
<sequence>MKLKLSFCALMAFGFSNYLFASAIDPKFYFQEYLDFASNKGKFQVGQIGFEILAKNPNQNISFNVPMIDFSTSNRGGKFQGEFTNIGQSYIVSASHMSTSSNTGEVNKGYVKQGSVLHFGGVANRIVSSSDNFTYKKENVDFAVLKMSKINLNKSANLSKDFNFIEKDSGDGGDIYEYKDPFWDSCQSGKCDYSKGKGKLFDSSRYEYFVREGSGIVALGFEDTNKVPIKIFDSNEINLGGFVSLAPKNTEDKRFKLQFLNYTNDKRNPFASSSTPGDSGSGVYVYDKIDKKWYLVGVVSTSNCNAHFTDGYTCSQVDYALINQAKINEFQNTHKVAIGSGTYALSSDGLMKDGKKIENVSLISGTNAGYVSYKNSFDDKTKYDKRIEEMQNSKDLYFSQNGSINLNSDVDLGASVLNFEQNSNWQITGDKWLIHGGIYADKGSSIEYNVKTKKDDFLYKMGEGELIVKSQSVDAGLRMGEGKVSLEGEGLSFGEIYMNGGTLGFKNAQNLKTDTLYMNGGTLDLSGLTLKFDQIKANSNNVFITSSKAGANLNLENKQNYLYHGNIFSDEAITISANTDKALIFDGNIYNKEGVFKAENAKLNFQGHARIHAYVSEEQAKKLQEQGLSALTKPVSFTQEDWEDRVFVLKELNLEKSEFYLGRNASLKVENLNAKNSKIELGSKNLWIDEKDGENIIDKVQDSFYGDVSYTGVGKEMGFEQKLQNTQNAKIEKVYFSGNLNLNNSDATLQNIVFSGNIKGVDDVQKNLVIKDSLLESNIQMSNIQAEKSAIYGKVDTNKLNANNTIFKINVDFEKSKADYVNSKESA</sequence>
<evidence type="ECO:0000256" key="4">
    <source>
        <dbReference type="ARBA" id="ARBA00022452"/>
    </source>
</evidence>
<evidence type="ECO:0000256" key="3">
    <source>
        <dbReference type="ARBA" id="ARBA00004613"/>
    </source>
</evidence>
<dbReference type="Gene3D" id="2.160.20.20">
    <property type="match status" value="1"/>
</dbReference>
<name>A0A5Y9ZM96_CAMJU</name>
<dbReference type="SUPFAM" id="SSF51126">
    <property type="entry name" value="Pectin lyase-like"/>
    <property type="match status" value="1"/>
</dbReference>
<evidence type="ECO:0000256" key="9">
    <source>
        <dbReference type="ARBA" id="ARBA00023237"/>
    </source>
</evidence>
<dbReference type="PRINTS" id="PR00921">
    <property type="entry name" value="IGASERPTASE"/>
</dbReference>
<comment type="subcellular location">
    <subcellularLocation>
        <location evidence="1">Cell envelope</location>
    </subcellularLocation>
    <subcellularLocation>
        <location evidence="2">Cell outer membrane</location>
    </subcellularLocation>
    <subcellularLocation>
        <location evidence="3">Secreted</location>
    </subcellularLocation>
</comment>
<dbReference type="InterPro" id="IPR012332">
    <property type="entry name" value="Autotransporter_pectin_lyase_C"/>
</dbReference>
<feature type="domain" description="Peptidase S6" evidence="11">
    <location>
        <begin position="22"/>
        <end position="322"/>
    </location>
</feature>
<keyword evidence="8" id="KW-0472">Membrane</keyword>
<evidence type="ECO:0000313" key="12">
    <source>
        <dbReference type="EMBL" id="EAL0748630.1"/>
    </source>
</evidence>
<dbReference type="Gene3D" id="2.40.10.120">
    <property type="match status" value="1"/>
</dbReference>
<evidence type="ECO:0000256" key="6">
    <source>
        <dbReference type="ARBA" id="ARBA00022692"/>
    </source>
</evidence>
<evidence type="ECO:0000256" key="2">
    <source>
        <dbReference type="ARBA" id="ARBA00004442"/>
    </source>
</evidence>
<accession>A0A5Y9ZM96</accession>
<dbReference type="GO" id="GO:0005576">
    <property type="term" value="C:extracellular region"/>
    <property type="evidence" value="ECO:0007669"/>
    <property type="project" value="UniProtKB-SubCell"/>
</dbReference>
<dbReference type="GO" id="GO:0006508">
    <property type="term" value="P:proteolysis"/>
    <property type="evidence" value="ECO:0007669"/>
    <property type="project" value="UniProtKB-KW"/>
</dbReference>
<dbReference type="AlphaFoldDB" id="A0A5Y9ZM96"/>
<feature type="signal peptide" evidence="10">
    <location>
        <begin position="1"/>
        <end position="23"/>
    </location>
</feature>
<dbReference type="GO" id="GO:0004252">
    <property type="term" value="F:serine-type endopeptidase activity"/>
    <property type="evidence" value="ECO:0007669"/>
    <property type="project" value="InterPro"/>
</dbReference>
<gene>
    <name evidence="12" type="ORF">B6428_03400</name>
    <name evidence="13" type="ORF">F0172_06170</name>
</gene>